<dbReference type="OMA" id="DKPIWVV"/>
<dbReference type="PANTHER" id="PTHR28202">
    <property type="entry name" value="ASSEMBLY FACTOR CBP4"/>
    <property type="match status" value="1"/>
</dbReference>
<name>U1GW24_ENDPU</name>
<proteinExistence type="inferred from homology"/>
<comment type="similarity">
    <text evidence="2 11">Belongs to the CBP4 family.</text>
</comment>
<comment type="subcellular location">
    <subcellularLocation>
        <location evidence="1 11">Mitochondrion inner membrane</location>
        <topology evidence="1 11">Single-pass membrane protein</topology>
    </subcellularLocation>
</comment>
<dbReference type="PANTHER" id="PTHR28202:SF1">
    <property type="entry name" value="ASSEMBLY FACTOR CBP4"/>
    <property type="match status" value="1"/>
</dbReference>
<protein>
    <recommendedName>
        <fullName evidence="10 11">Cytochrome b mRNA-processing protein 4</fullName>
    </recommendedName>
</protein>
<dbReference type="RefSeq" id="XP_007786332.1">
    <property type="nucleotide sequence ID" value="XM_007788142.1"/>
</dbReference>
<evidence type="ECO:0000256" key="1">
    <source>
        <dbReference type="ARBA" id="ARBA00004434"/>
    </source>
</evidence>
<keyword evidence="6 11" id="KW-0496">Mitochondrion</keyword>
<keyword evidence="5" id="KW-1133">Transmembrane helix</keyword>
<evidence type="ECO:0000256" key="10">
    <source>
        <dbReference type="ARBA" id="ARBA00031521"/>
    </source>
</evidence>
<dbReference type="EMBL" id="KE720769">
    <property type="protein sequence ID" value="ERF76291.1"/>
    <property type="molecule type" value="Genomic_DNA"/>
</dbReference>
<keyword evidence="8 11" id="KW-0143">Chaperone</keyword>
<evidence type="ECO:0000256" key="8">
    <source>
        <dbReference type="ARBA" id="ARBA00023186"/>
    </source>
</evidence>
<sequence length="115" mass="13293">MSRGPMYLKMAAVGVICCLGGPALMYYVTPSEGELFNRFSPDLQASNLANRARRQRDYEDFVGKLKEYSKSDKPIWEAAAEAQRKEREELIRRTGMEEAEKEKMREELRREAVGR</sequence>
<evidence type="ECO:0000256" key="6">
    <source>
        <dbReference type="ARBA" id="ARBA00023128"/>
    </source>
</evidence>
<organism evidence="13 14">
    <name type="scientific">Endocarpon pusillum (strain Z07020 / HMAS-L-300199)</name>
    <name type="common">Lichen-forming fungus</name>
    <dbReference type="NCBI Taxonomy" id="1263415"/>
    <lineage>
        <taxon>Eukaryota</taxon>
        <taxon>Fungi</taxon>
        <taxon>Dikarya</taxon>
        <taxon>Ascomycota</taxon>
        <taxon>Pezizomycotina</taxon>
        <taxon>Eurotiomycetes</taxon>
        <taxon>Chaetothyriomycetidae</taxon>
        <taxon>Verrucariales</taxon>
        <taxon>Verrucariaceae</taxon>
        <taxon>Endocarpon</taxon>
    </lineage>
</organism>
<dbReference type="GO" id="GO:0034551">
    <property type="term" value="P:mitochondrial respiratory chain complex III assembly"/>
    <property type="evidence" value="ECO:0007669"/>
    <property type="project" value="TreeGrafter"/>
</dbReference>
<evidence type="ECO:0000256" key="9">
    <source>
        <dbReference type="ARBA" id="ARBA00025413"/>
    </source>
</evidence>
<dbReference type="GeneID" id="19239181"/>
<evidence type="ECO:0000256" key="3">
    <source>
        <dbReference type="ARBA" id="ARBA00022692"/>
    </source>
</evidence>
<dbReference type="OrthoDB" id="5576752at2759"/>
<evidence type="ECO:0000256" key="7">
    <source>
        <dbReference type="ARBA" id="ARBA00023136"/>
    </source>
</evidence>
<dbReference type="HOGENOM" id="CLU_136894_0_0_1"/>
<dbReference type="Pfam" id="PF07960">
    <property type="entry name" value="CBP4"/>
    <property type="match status" value="1"/>
</dbReference>
<gene>
    <name evidence="13" type="ORF">EPUS_04148</name>
</gene>
<keyword evidence="14" id="KW-1185">Reference proteome</keyword>
<evidence type="ECO:0000256" key="12">
    <source>
        <dbReference type="SAM" id="MobiDB-lite"/>
    </source>
</evidence>
<evidence type="ECO:0000256" key="4">
    <source>
        <dbReference type="ARBA" id="ARBA00022792"/>
    </source>
</evidence>
<feature type="region of interest" description="Disordered" evidence="12">
    <location>
        <begin position="92"/>
        <end position="115"/>
    </location>
</feature>
<evidence type="ECO:0000313" key="13">
    <source>
        <dbReference type="EMBL" id="ERF76291.1"/>
    </source>
</evidence>
<comment type="function">
    <text evidence="9 11">Essential for the assembly of ubiquinol-cytochrome c reductase. It has a direct effect on the correct occurrence of the Rieske protein, core 4, core 5 and apocytochrome b.</text>
</comment>
<evidence type="ECO:0000256" key="2">
    <source>
        <dbReference type="ARBA" id="ARBA00006780"/>
    </source>
</evidence>
<evidence type="ECO:0000313" key="14">
    <source>
        <dbReference type="Proteomes" id="UP000019373"/>
    </source>
</evidence>
<keyword evidence="7" id="KW-0472">Membrane</keyword>
<keyword evidence="3" id="KW-0812">Transmembrane</keyword>
<keyword evidence="4 11" id="KW-0999">Mitochondrion inner membrane</keyword>
<dbReference type="eggNOG" id="ENOG502S2G8">
    <property type="taxonomic scope" value="Eukaryota"/>
</dbReference>
<dbReference type="Proteomes" id="UP000019373">
    <property type="component" value="Unassembled WGS sequence"/>
</dbReference>
<dbReference type="InterPro" id="IPR012420">
    <property type="entry name" value="Cbp4"/>
</dbReference>
<dbReference type="GO" id="GO:0005743">
    <property type="term" value="C:mitochondrial inner membrane"/>
    <property type="evidence" value="ECO:0007669"/>
    <property type="project" value="UniProtKB-SubCell"/>
</dbReference>
<reference evidence="14" key="1">
    <citation type="journal article" date="2014" name="BMC Genomics">
        <title>Genome characteristics reveal the impact of lichenization on lichen-forming fungus Endocarpon pusillum Hedwig (Verrucariales, Ascomycota).</title>
        <authorList>
            <person name="Wang Y.-Y."/>
            <person name="Liu B."/>
            <person name="Zhang X.-Y."/>
            <person name="Zhou Q.-M."/>
            <person name="Zhang T."/>
            <person name="Li H."/>
            <person name="Yu Y.-F."/>
            <person name="Zhang X.-L."/>
            <person name="Hao X.-Y."/>
            <person name="Wang M."/>
            <person name="Wang L."/>
            <person name="Wei J.-C."/>
        </authorList>
    </citation>
    <scope>NUCLEOTIDE SEQUENCE [LARGE SCALE GENOMIC DNA]</scope>
    <source>
        <strain evidence="14">Z07020 / HMAS-L-300199</strain>
    </source>
</reference>
<evidence type="ECO:0000256" key="5">
    <source>
        <dbReference type="ARBA" id="ARBA00022989"/>
    </source>
</evidence>
<dbReference type="AlphaFoldDB" id="U1GW24"/>
<accession>U1GW24</accession>
<evidence type="ECO:0000256" key="11">
    <source>
        <dbReference type="RuleBase" id="RU368005"/>
    </source>
</evidence>